<dbReference type="InterPro" id="IPR045851">
    <property type="entry name" value="AMP-bd_C_sf"/>
</dbReference>
<dbReference type="Proteomes" id="UP001165378">
    <property type="component" value="Unassembled WGS sequence"/>
</dbReference>
<evidence type="ECO:0000259" key="3">
    <source>
        <dbReference type="Pfam" id="PF00501"/>
    </source>
</evidence>
<dbReference type="Pfam" id="PF00501">
    <property type="entry name" value="AMP-binding"/>
    <property type="match status" value="1"/>
</dbReference>
<comment type="caution">
    <text evidence="5">The sequence shown here is derived from an EMBL/GenBank/DDBJ whole genome shotgun (WGS) entry which is preliminary data.</text>
</comment>
<dbReference type="Gene3D" id="3.30.300.30">
    <property type="match status" value="1"/>
</dbReference>
<dbReference type="EMBL" id="JAKFHA010000001">
    <property type="protein sequence ID" value="MCF2525973.1"/>
    <property type="molecule type" value="Genomic_DNA"/>
</dbReference>
<dbReference type="InterPro" id="IPR042099">
    <property type="entry name" value="ANL_N_sf"/>
</dbReference>
<dbReference type="GO" id="GO:0031956">
    <property type="term" value="F:medium-chain fatty acid-CoA ligase activity"/>
    <property type="evidence" value="ECO:0007669"/>
    <property type="project" value="TreeGrafter"/>
</dbReference>
<feature type="domain" description="AMP-binding enzyme C-terminal" evidence="4">
    <location>
        <begin position="438"/>
        <end position="513"/>
    </location>
</feature>
<dbReference type="Gene3D" id="3.40.50.12780">
    <property type="entry name" value="N-terminal domain of ligase-like"/>
    <property type="match status" value="1"/>
</dbReference>
<dbReference type="Pfam" id="PF13193">
    <property type="entry name" value="AMP-binding_C"/>
    <property type="match status" value="1"/>
</dbReference>
<dbReference type="PANTHER" id="PTHR43201:SF5">
    <property type="entry name" value="MEDIUM-CHAIN ACYL-COA LIGASE ACSF2, MITOCHONDRIAL"/>
    <property type="match status" value="1"/>
</dbReference>
<organism evidence="5 6">
    <name type="scientific">Yinghuangia soli</name>
    <dbReference type="NCBI Taxonomy" id="2908204"/>
    <lineage>
        <taxon>Bacteria</taxon>
        <taxon>Bacillati</taxon>
        <taxon>Actinomycetota</taxon>
        <taxon>Actinomycetes</taxon>
        <taxon>Kitasatosporales</taxon>
        <taxon>Streptomycetaceae</taxon>
        <taxon>Yinghuangia</taxon>
    </lineage>
</organism>
<dbReference type="GO" id="GO:0006631">
    <property type="term" value="P:fatty acid metabolic process"/>
    <property type="evidence" value="ECO:0007669"/>
    <property type="project" value="TreeGrafter"/>
</dbReference>
<protein>
    <submittedName>
        <fullName evidence="5">AMP-binding protein</fullName>
    </submittedName>
</protein>
<dbReference type="RefSeq" id="WP_235050039.1">
    <property type="nucleotide sequence ID" value="NZ_JAKFHA010000001.1"/>
</dbReference>
<keyword evidence="6" id="KW-1185">Reference proteome</keyword>
<proteinExistence type="inferred from homology"/>
<comment type="similarity">
    <text evidence="1">Belongs to the ATP-dependent AMP-binding enzyme family.</text>
</comment>
<dbReference type="PANTHER" id="PTHR43201">
    <property type="entry name" value="ACYL-COA SYNTHETASE"/>
    <property type="match status" value="1"/>
</dbReference>
<evidence type="ECO:0000256" key="2">
    <source>
        <dbReference type="ARBA" id="ARBA00022598"/>
    </source>
</evidence>
<evidence type="ECO:0000256" key="1">
    <source>
        <dbReference type="ARBA" id="ARBA00006432"/>
    </source>
</evidence>
<keyword evidence="2" id="KW-0436">Ligase</keyword>
<evidence type="ECO:0000313" key="6">
    <source>
        <dbReference type="Proteomes" id="UP001165378"/>
    </source>
</evidence>
<accession>A0AA41TWL8</accession>
<dbReference type="InterPro" id="IPR000873">
    <property type="entry name" value="AMP-dep_synth/lig_dom"/>
</dbReference>
<sequence length="527" mass="56127">MKQTVAHLVRTAADRYEDAEAVVDGDTVLSFRQLADEVMRFARAAEARGLEPGDRVAIWAPNSARWLIAALGVLTAGGTVVTVNTRYRGAEAADLLRRSQAVMLFVHQGFLGYDYVGELAKAAGPSGLPALRLTADVGDAAPEAAPAPLSWEGFLAEAERMTDDHALAVLDSIRPTDTSHIIFTSGTTGAPKGVLLHHRALVRLYAAYSGIWGIQEGDRYLVPLPFFHMGGQSAVLSCLTRGAAILPLAVFDPGEVLALVDRLKVSVLIGAPTVFAALLDHPDRARHDLSSLRLAATGAAVVPVRLVERCKAELPFENFITAYGLTECHGTATMCRDDDDPATVAATSGSALPSVEVKVVGPDGRDRPAGEPGEIWVRGYNVTHGYLDDPEATSAAVDLDGWLHTGDIGHLDARGNLAITDRLKDLFIVGGFNVSPAEVEQVMARHPAVSEAAVIGVPDARLGEVGRAYVIAKPGAAADADEIGAWLRERLANFKVPRTIEVVATLPRNATGKVQKTELRAAYRDRN</sequence>
<dbReference type="InterPro" id="IPR025110">
    <property type="entry name" value="AMP-bd_C"/>
</dbReference>
<dbReference type="FunFam" id="3.30.300.30:FF:000008">
    <property type="entry name" value="2,3-dihydroxybenzoate-AMP ligase"/>
    <property type="match status" value="1"/>
</dbReference>
<feature type="domain" description="AMP-dependent synthetase/ligase" evidence="3">
    <location>
        <begin position="10"/>
        <end position="387"/>
    </location>
</feature>
<evidence type="ECO:0000259" key="4">
    <source>
        <dbReference type="Pfam" id="PF13193"/>
    </source>
</evidence>
<evidence type="ECO:0000313" key="5">
    <source>
        <dbReference type="EMBL" id="MCF2525973.1"/>
    </source>
</evidence>
<name>A0AA41TWL8_9ACTN</name>
<dbReference type="AlphaFoldDB" id="A0AA41TWL8"/>
<dbReference type="PROSITE" id="PS00455">
    <property type="entry name" value="AMP_BINDING"/>
    <property type="match status" value="1"/>
</dbReference>
<dbReference type="SUPFAM" id="SSF56801">
    <property type="entry name" value="Acetyl-CoA synthetase-like"/>
    <property type="match status" value="1"/>
</dbReference>
<dbReference type="InterPro" id="IPR020845">
    <property type="entry name" value="AMP-binding_CS"/>
</dbReference>
<reference evidence="5" key="1">
    <citation type="submission" date="2022-01" db="EMBL/GenBank/DDBJ databases">
        <title>Genome-Based Taxonomic Classification of the Phylum Actinobacteria.</title>
        <authorList>
            <person name="Gao Y."/>
        </authorList>
    </citation>
    <scope>NUCLEOTIDE SEQUENCE</scope>
    <source>
        <strain evidence="5">KLBMP 8922</strain>
    </source>
</reference>
<gene>
    <name evidence="5" type="ORF">LZ495_01870</name>
</gene>